<sequence length="188" mass="21161">MTLKGTAERWGWMSQALHWLIAVLILGLGIGGLIMGKLPKTPNYFWVYTAHKSIGISVLALAVLRLFWRLYAGAPKPIAGTPVWQERVANATHIMLYVLIFTIPLAGWLYDSARGLRTFYWFGLFEMPALVSPNETIRGVALEIHKLSFWALIGLVVLHAGAAFHHHLIQRDATLARMLPRNWFSSKS</sequence>
<dbReference type="HOGENOM" id="CLU_095321_4_1_6"/>
<dbReference type="InterPro" id="IPR052168">
    <property type="entry name" value="Cytochrome_b561_oxidase"/>
</dbReference>
<keyword evidence="9 13" id="KW-1133">Transmembrane helix</keyword>
<evidence type="ECO:0000256" key="12">
    <source>
        <dbReference type="ARBA" id="ARBA00037975"/>
    </source>
</evidence>
<keyword evidence="7" id="KW-0479">Metal-binding</keyword>
<keyword evidence="6 13" id="KW-0812">Transmembrane</keyword>
<dbReference type="GO" id="GO:0022904">
    <property type="term" value="P:respiratory electron transport chain"/>
    <property type="evidence" value="ECO:0007669"/>
    <property type="project" value="InterPro"/>
</dbReference>
<keyword evidence="10" id="KW-0408">Iron</keyword>
<dbReference type="SUPFAM" id="SSF81342">
    <property type="entry name" value="Transmembrane di-heme cytochromes"/>
    <property type="match status" value="1"/>
</dbReference>
<evidence type="ECO:0000256" key="7">
    <source>
        <dbReference type="ARBA" id="ARBA00022723"/>
    </source>
</evidence>
<evidence type="ECO:0000256" key="2">
    <source>
        <dbReference type="ARBA" id="ARBA00004651"/>
    </source>
</evidence>
<dbReference type="InterPro" id="IPR016174">
    <property type="entry name" value="Di-haem_cyt_TM"/>
</dbReference>
<dbReference type="EMBL" id="CP006696">
    <property type="protein sequence ID" value="AIC09670.1"/>
    <property type="molecule type" value="Genomic_DNA"/>
</dbReference>
<evidence type="ECO:0000256" key="1">
    <source>
        <dbReference type="ARBA" id="ARBA00001970"/>
    </source>
</evidence>
<feature type="domain" description="Cytochrome b561 bacterial/Ni-hydrogenase" evidence="14">
    <location>
        <begin position="9"/>
        <end position="180"/>
    </location>
</feature>
<evidence type="ECO:0000313" key="16">
    <source>
        <dbReference type="Proteomes" id="UP000027215"/>
    </source>
</evidence>
<evidence type="ECO:0000256" key="11">
    <source>
        <dbReference type="ARBA" id="ARBA00023136"/>
    </source>
</evidence>
<dbReference type="PATRIC" id="fig|155920.8.peg.993"/>
<dbReference type="GO" id="GO:0009055">
    <property type="term" value="F:electron transfer activity"/>
    <property type="evidence" value="ECO:0007669"/>
    <property type="project" value="InterPro"/>
</dbReference>
<dbReference type="RefSeq" id="WP_004090608.1">
    <property type="nucleotide sequence ID" value="NZ_CP006696.1"/>
</dbReference>
<evidence type="ECO:0000256" key="8">
    <source>
        <dbReference type="ARBA" id="ARBA00022982"/>
    </source>
</evidence>
<evidence type="ECO:0000313" key="15">
    <source>
        <dbReference type="EMBL" id="AIC09670.1"/>
    </source>
</evidence>
<dbReference type="Pfam" id="PF01292">
    <property type="entry name" value="Ni_hydr_CYTB"/>
    <property type="match status" value="1"/>
</dbReference>
<gene>
    <name evidence="15" type="ORF">D934_04115</name>
</gene>
<dbReference type="GO" id="GO:0020037">
    <property type="term" value="F:heme binding"/>
    <property type="evidence" value="ECO:0007669"/>
    <property type="project" value="TreeGrafter"/>
</dbReference>
<dbReference type="GO" id="GO:0046872">
    <property type="term" value="F:metal ion binding"/>
    <property type="evidence" value="ECO:0007669"/>
    <property type="project" value="UniProtKB-KW"/>
</dbReference>
<feature type="transmembrane region" description="Helical" evidence="13">
    <location>
        <begin position="16"/>
        <end position="34"/>
    </location>
</feature>
<keyword evidence="4" id="KW-1003">Cell membrane</keyword>
<evidence type="ECO:0000256" key="6">
    <source>
        <dbReference type="ARBA" id="ARBA00022692"/>
    </source>
</evidence>
<dbReference type="GeneID" id="93904288"/>
<feature type="transmembrane region" description="Helical" evidence="13">
    <location>
        <begin position="147"/>
        <end position="169"/>
    </location>
</feature>
<dbReference type="PANTHER" id="PTHR30529">
    <property type="entry name" value="CYTOCHROME B561"/>
    <property type="match status" value="1"/>
</dbReference>
<evidence type="ECO:0000256" key="10">
    <source>
        <dbReference type="ARBA" id="ARBA00023004"/>
    </source>
</evidence>
<dbReference type="AlphaFoldDB" id="A0A060H2Y2"/>
<dbReference type="InterPro" id="IPR011577">
    <property type="entry name" value="Cyt_b561_bac/Ni-Hgenase"/>
</dbReference>
<dbReference type="Proteomes" id="UP000027215">
    <property type="component" value="Chromosome"/>
</dbReference>
<keyword evidence="8" id="KW-0249">Electron transport</keyword>
<feature type="transmembrane region" description="Helical" evidence="13">
    <location>
        <begin position="88"/>
        <end position="110"/>
    </location>
</feature>
<name>A0A060H2Y2_XYLFS</name>
<evidence type="ECO:0000259" key="14">
    <source>
        <dbReference type="Pfam" id="PF01292"/>
    </source>
</evidence>
<comment type="subcellular location">
    <subcellularLocation>
        <location evidence="2">Cell membrane</location>
        <topology evidence="2">Multi-pass membrane protein</topology>
    </subcellularLocation>
</comment>
<reference evidence="15 16" key="1">
    <citation type="submission" date="2013-08" db="EMBL/GenBank/DDBJ databases">
        <authorList>
            <person name="Stouthamer R."/>
            <person name="Nunney L."/>
        </authorList>
    </citation>
    <scope>NUCLEOTIDE SEQUENCE [LARGE SCALE GENOMIC DNA]</scope>
    <source>
        <strain evidence="16">ann-1</strain>
    </source>
</reference>
<proteinExistence type="inferred from homology"/>
<evidence type="ECO:0000256" key="9">
    <source>
        <dbReference type="ARBA" id="ARBA00022989"/>
    </source>
</evidence>
<dbReference type="GO" id="GO:0005886">
    <property type="term" value="C:plasma membrane"/>
    <property type="evidence" value="ECO:0007669"/>
    <property type="project" value="UniProtKB-SubCell"/>
</dbReference>
<comment type="cofactor">
    <cofactor evidence="1">
        <name>heme b</name>
        <dbReference type="ChEBI" id="CHEBI:60344"/>
    </cofactor>
</comment>
<dbReference type="KEGG" id="xfs:D934_04115"/>
<protein>
    <submittedName>
        <fullName evidence="15">Cytochrome B561</fullName>
    </submittedName>
</protein>
<evidence type="ECO:0000256" key="13">
    <source>
        <dbReference type="SAM" id="Phobius"/>
    </source>
</evidence>
<evidence type="ECO:0000256" key="5">
    <source>
        <dbReference type="ARBA" id="ARBA00022617"/>
    </source>
</evidence>
<keyword evidence="3" id="KW-0813">Transport</keyword>
<comment type="similarity">
    <text evidence="12">Belongs to the cytochrome b561 family.</text>
</comment>
<dbReference type="PANTHER" id="PTHR30529:SF7">
    <property type="entry name" value="CYTOCHROME B561 BACTERIAL_NI-HYDROGENASE DOMAIN-CONTAINING PROTEIN"/>
    <property type="match status" value="1"/>
</dbReference>
<organism evidence="15 16">
    <name type="scientific">Xylella fastidiosa subsp. sandyi Ann-1</name>
    <dbReference type="NCBI Taxonomy" id="155920"/>
    <lineage>
        <taxon>Bacteria</taxon>
        <taxon>Pseudomonadati</taxon>
        <taxon>Pseudomonadota</taxon>
        <taxon>Gammaproteobacteria</taxon>
        <taxon>Lysobacterales</taxon>
        <taxon>Lysobacteraceae</taxon>
        <taxon>Xylella</taxon>
    </lineage>
</organism>
<keyword evidence="11 13" id="KW-0472">Membrane</keyword>
<evidence type="ECO:0000256" key="3">
    <source>
        <dbReference type="ARBA" id="ARBA00022448"/>
    </source>
</evidence>
<keyword evidence="5" id="KW-0349">Heme</keyword>
<accession>A0A060H2Y2</accession>
<evidence type="ECO:0000256" key="4">
    <source>
        <dbReference type="ARBA" id="ARBA00022475"/>
    </source>
</evidence>
<feature type="transmembrane region" description="Helical" evidence="13">
    <location>
        <begin position="46"/>
        <end position="68"/>
    </location>
</feature>